<sequence>MRAWAAPGREAYGRDARQSAAKRNVWDADLGCNDVAAVESRCGTVAFDRGRYCSANELA</sequence>
<evidence type="ECO:0000313" key="2">
    <source>
        <dbReference type="Proteomes" id="UP000653308"/>
    </source>
</evidence>
<dbReference type="Proteomes" id="UP000653308">
    <property type="component" value="Unassembled WGS sequence"/>
</dbReference>
<name>A0ABQ3AHF4_9ACTN</name>
<evidence type="ECO:0008006" key="3">
    <source>
        <dbReference type="Google" id="ProtNLM"/>
    </source>
</evidence>
<keyword evidence="2" id="KW-1185">Reference proteome</keyword>
<proteinExistence type="predicted"/>
<dbReference type="EMBL" id="BMWE01000038">
    <property type="protein sequence ID" value="GGY52400.1"/>
    <property type="molecule type" value="Genomic_DNA"/>
</dbReference>
<comment type="caution">
    <text evidence="1">The sequence shown here is derived from an EMBL/GenBank/DDBJ whole genome shotgun (WGS) entry which is preliminary data.</text>
</comment>
<evidence type="ECO:0000313" key="1">
    <source>
        <dbReference type="EMBL" id="GGY52400.1"/>
    </source>
</evidence>
<accession>A0ABQ3AHF4</accession>
<organism evidence="1 2">
    <name type="scientific">Streptomyces djakartensis</name>
    <dbReference type="NCBI Taxonomy" id="68193"/>
    <lineage>
        <taxon>Bacteria</taxon>
        <taxon>Bacillati</taxon>
        <taxon>Actinomycetota</taxon>
        <taxon>Actinomycetes</taxon>
        <taxon>Kitasatosporales</taxon>
        <taxon>Streptomycetaceae</taxon>
        <taxon>Streptomyces</taxon>
    </lineage>
</organism>
<gene>
    <name evidence="1" type="ORF">GCM10010384_67740</name>
</gene>
<protein>
    <recommendedName>
        <fullName evidence="3">DUF1540 domain-containing protein</fullName>
    </recommendedName>
</protein>
<reference evidence="2" key="1">
    <citation type="journal article" date="2019" name="Int. J. Syst. Evol. Microbiol.">
        <title>The Global Catalogue of Microorganisms (GCM) 10K type strain sequencing project: providing services to taxonomists for standard genome sequencing and annotation.</title>
        <authorList>
            <consortium name="The Broad Institute Genomics Platform"/>
            <consortium name="The Broad Institute Genome Sequencing Center for Infectious Disease"/>
            <person name="Wu L."/>
            <person name="Ma J."/>
        </authorList>
    </citation>
    <scope>NUCLEOTIDE SEQUENCE [LARGE SCALE GENOMIC DNA]</scope>
    <source>
        <strain evidence="2">JCM 4957</strain>
    </source>
</reference>